<dbReference type="InterPro" id="IPR036514">
    <property type="entry name" value="SGNH_hydro_sf"/>
</dbReference>
<name>A0ABW7NDK6_9BACT</name>
<keyword evidence="4" id="KW-1185">Reference proteome</keyword>
<dbReference type="SUPFAM" id="SSF52266">
    <property type="entry name" value="SGNH hydrolase"/>
    <property type="match status" value="1"/>
</dbReference>
<accession>A0ABW7NDK6</accession>
<dbReference type="EMBL" id="JBIPKE010000020">
    <property type="protein sequence ID" value="MFH6985712.1"/>
    <property type="molecule type" value="Genomic_DNA"/>
</dbReference>
<keyword evidence="1" id="KW-0378">Hydrolase</keyword>
<dbReference type="PANTHER" id="PTHR31988">
    <property type="entry name" value="ESTERASE, PUTATIVE (DUF303)-RELATED"/>
    <property type="match status" value="1"/>
</dbReference>
<dbReference type="RefSeq" id="WP_395419114.1">
    <property type="nucleotide sequence ID" value="NZ_JBIPKE010000020.1"/>
</dbReference>
<dbReference type="Proteomes" id="UP001610063">
    <property type="component" value="Unassembled WGS sequence"/>
</dbReference>
<gene>
    <name evidence="3" type="ORF">ACHKAR_19825</name>
</gene>
<evidence type="ECO:0000259" key="2">
    <source>
        <dbReference type="Pfam" id="PF03629"/>
    </source>
</evidence>
<sequence>MTILILLSSLMSVPFYGCEKTEDMEQEPETPPTEKVISLDPNFHIYLCFGQSNMEGSAKIESQDRVGKERFQMMQPMTCTNPGRTEGRWDTAIPPLSQCSVGLSPADYFGRTMTDHLPDSIRVGVISVAIGGCDIRLFDKDQYQNYVNTYPEDWFQNKIAGYGGNPYQRLIDLAKKAQKDGVIKGILLHQGETNTGNSQWPAYVKTIYENMLTDLSLDAETVPLLAGEVVHADQGGVCASMNEIIATLPETVPTAHVIPSSGCTAQSDSIHFDSQGVRELGERYALKMLSLLD</sequence>
<dbReference type="Gene3D" id="3.40.50.1110">
    <property type="entry name" value="SGNH hydrolase"/>
    <property type="match status" value="1"/>
</dbReference>
<dbReference type="InterPro" id="IPR005181">
    <property type="entry name" value="SASA"/>
</dbReference>
<dbReference type="InterPro" id="IPR052940">
    <property type="entry name" value="Carb_Esterase_6"/>
</dbReference>
<organism evidence="3 4">
    <name type="scientific">Marinoscillum luteum</name>
    <dbReference type="NCBI Taxonomy" id="861051"/>
    <lineage>
        <taxon>Bacteria</taxon>
        <taxon>Pseudomonadati</taxon>
        <taxon>Bacteroidota</taxon>
        <taxon>Cytophagia</taxon>
        <taxon>Cytophagales</taxon>
        <taxon>Reichenbachiellaceae</taxon>
        <taxon>Marinoscillum</taxon>
    </lineage>
</organism>
<feature type="domain" description="Sialate O-acetylesterase" evidence="2">
    <location>
        <begin position="43"/>
        <end position="289"/>
    </location>
</feature>
<evidence type="ECO:0000313" key="4">
    <source>
        <dbReference type="Proteomes" id="UP001610063"/>
    </source>
</evidence>
<proteinExistence type="predicted"/>
<protein>
    <submittedName>
        <fullName evidence="3">Sialate O-acetylesterase</fullName>
    </submittedName>
</protein>
<dbReference type="PANTHER" id="PTHR31988:SF19">
    <property type="entry name" value="9-O-ACETYL-N-ACETYLNEURAMINIC ACID DEACETYLASE-RELATED"/>
    <property type="match status" value="1"/>
</dbReference>
<reference evidence="3 4" key="1">
    <citation type="journal article" date="2013" name="Int. J. Syst. Evol. Microbiol.">
        <title>Marinoscillum luteum sp. nov., isolated from marine sediment.</title>
        <authorList>
            <person name="Cha I.T."/>
            <person name="Park S.J."/>
            <person name="Kim S.J."/>
            <person name="Kim J.G."/>
            <person name="Jung M.Y."/>
            <person name="Shin K.S."/>
            <person name="Kwon K.K."/>
            <person name="Yang S.H."/>
            <person name="Seo Y.S."/>
            <person name="Rhee S.K."/>
        </authorList>
    </citation>
    <scope>NUCLEOTIDE SEQUENCE [LARGE SCALE GENOMIC DNA]</scope>
    <source>
        <strain evidence="3 4">KCTC 23939</strain>
    </source>
</reference>
<comment type="caution">
    <text evidence="3">The sequence shown here is derived from an EMBL/GenBank/DDBJ whole genome shotgun (WGS) entry which is preliminary data.</text>
</comment>
<evidence type="ECO:0000313" key="3">
    <source>
        <dbReference type="EMBL" id="MFH6985712.1"/>
    </source>
</evidence>
<evidence type="ECO:0000256" key="1">
    <source>
        <dbReference type="ARBA" id="ARBA00022801"/>
    </source>
</evidence>
<dbReference type="Pfam" id="PF03629">
    <property type="entry name" value="SASA"/>
    <property type="match status" value="1"/>
</dbReference>